<protein>
    <recommendedName>
        <fullName evidence="9">Photosynthesis system II assembly factor Ycf48/Hcf136-like domain-containing protein</fullName>
    </recommendedName>
</protein>
<dbReference type="Gene3D" id="3.40.50.300">
    <property type="entry name" value="P-loop containing nucleotide triphosphate hydrolases"/>
    <property type="match status" value="1"/>
</dbReference>
<feature type="compositionally biased region" description="Basic and acidic residues" evidence="3">
    <location>
        <begin position="1250"/>
        <end position="1263"/>
    </location>
</feature>
<dbReference type="PANTHER" id="PTHR47199:SF2">
    <property type="entry name" value="PHOTOSYSTEM II STABILITY_ASSEMBLY FACTOR HCF136, CHLOROPLASTIC"/>
    <property type="match status" value="1"/>
</dbReference>
<keyword evidence="8" id="KW-1185">Reference proteome</keyword>
<evidence type="ECO:0000256" key="1">
    <source>
        <dbReference type="ARBA" id="ARBA00022531"/>
    </source>
</evidence>
<dbReference type="InterPro" id="IPR028203">
    <property type="entry name" value="PSII_CF48-like_dom"/>
</dbReference>
<organism evidence="7 8">
    <name type="scientific">Desulfosarcina ovata subsp. ovata</name>
    <dbReference type="NCBI Taxonomy" id="2752305"/>
    <lineage>
        <taxon>Bacteria</taxon>
        <taxon>Pseudomonadati</taxon>
        <taxon>Thermodesulfobacteriota</taxon>
        <taxon>Desulfobacteria</taxon>
        <taxon>Desulfobacterales</taxon>
        <taxon>Desulfosarcinaceae</taxon>
        <taxon>Desulfosarcina</taxon>
    </lineage>
</organism>
<feature type="domain" description="KAP NTPase" evidence="5">
    <location>
        <begin position="779"/>
        <end position="1107"/>
    </location>
</feature>
<dbReference type="InterPro" id="IPR011646">
    <property type="entry name" value="KAP_P-loop"/>
</dbReference>
<evidence type="ECO:0000313" key="8">
    <source>
        <dbReference type="Proteomes" id="UP000422108"/>
    </source>
</evidence>
<keyword evidence="2" id="KW-0604">Photosystem II</keyword>
<proteinExistence type="predicted"/>
<keyword evidence="4" id="KW-0472">Membrane</keyword>
<feature type="compositionally biased region" description="Basic and acidic residues" evidence="3">
    <location>
        <begin position="151"/>
        <end position="161"/>
    </location>
</feature>
<sequence>MSAPKVHVKQAVSGGRQKIAAGWVIGCCLVVFVAATVYALKQIPRPDPFKPASFKETFLFPYEENAFMRLPMVSGNLNDVVIVPGSGVIWAVGGGGLILVSRDKGKSWMRRPFPAGVEIAGPPEARKNAGLNLLGWGVRPASAADQPAYRQESKKSVRDIRQQVPVKTTPEKLPEKPQPQEPPENTPLRVPDLQTVFFVDDTCGWIAGEGGTILGTSDGGRTWQAQPSGTAAGLSDLHFTDRGHGWACGDNGTILSTTDGGQRWQEQDRVTRDQLFALHFADQEHGWACGDNGTILSTTNGGKIWREQSSGRYPRLSALDFTDAEHGWICGEYGLILLTTDGGRNWDEPASGTTTDLHALHFTDPKHGWAGGKEGVLLSTGDGGRTWQVQSSGTAAGLSALDFKDAEHGWACGSDGTFLSTADGGRTWRPQSSGTAAGLSALHFTDNEHGWAGGFDGTLLSTADGGRSWHPQPSGITADLSALTFMDAEHGWAGGSDGTLLSTTDGGRTWHPQSSGTDVWLSALTFTDAEHGWAGGFNGTLLSTTDGGQSWRAQSSGTDAWLSALYFTDGEHGWACGSGGTLLSTIDGGQTWQVLFSDARFYLRDLYFTDDEHGWACGSGGTILSTVDGGRTWQVQTSGTTAYLFALHFSDHERGWVSGENGTLLSTVDGGRTWRPQSSGTAADLRALDFTDGGHGHACGSGGTLLSTVNGSRTWTLPTYRRLPAPWYWSLCLVLIIVSLFVVQRRGWPEAAGETVADLLASDRPLAAGDPDPLDLGSIAAGMARFIANRNTDPPLTMAVTGEWGTGKSSLMNLLLHDLKMRRFHPVWFNAWHHQKGEQLLASLYAHIRRQAIPPLWHPGGILFRLRLLFRRGRRNRLAFASLAFLLFAAYPFLEGLVVSLIGTLGALVQALLAGNPDEIRHLFSLSDLIPDNPDNWIGALLASPAVAAAWRGIRAFGLSPQRLLTLGATEGGRKGGLDPGARAHFAQEFEDVAASLDLGAMVIFIDDLDRCTKENVVEILETINFLAASGRCFIILGMARQWVETCVALQFKELAEETNNGNDGSKDGFAHRRRFAQQYLEKLINIEVPVPVPSADATRALLTPKVTEPPSLLVRILTACGRTVKKQIPVLCLAVLATLAWYLWRIIPDGEPEQKPAETEDLLVLPAATGGGEVVLDDGRIRIPLDALGSPPGSQDGRALEIVLKGARQALEEGLPIGTLGRDDRKAELVLRHAPRKEAATPATLTEAEPDRPTPAPEEKPTGKAGFRPGATDESPTGLWLALLAGLGFVVIGGRYLVLRPRRFTKDSRTFRDALAIWHPWIVLLRRTPRTIKRFLNRLRYVAMRLRSEPENLSLWERIWRWAIHRRDDSAAEKRSEGVPEPVLVALGAVYHVNPEWVKDEAVLRDLFSETSQDLIDRLTHAFDLVADTDPAVLADTAAKLKAAFENYRKTFGHGVESLIRHRDAFLAVLAETGL</sequence>
<evidence type="ECO:0000313" key="7">
    <source>
        <dbReference type="EMBL" id="BBO89721.1"/>
    </source>
</evidence>
<feature type="transmembrane region" description="Helical" evidence="4">
    <location>
        <begin position="20"/>
        <end position="40"/>
    </location>
</feature>
<evidence type="ECO:0000256" key="2">
    <source>
        <dbReference type="ARBA" id="ARBA00023276"/>
    </source>
</evidence>
<reference evidence="7 8" key="1">
    <citation type="submission" date="2019-11" db="EMBL/GenBank/DDBJ databases">
        <title>Comparative genomics of hydrocarbon-degrading Desulfosarcina strains.</title>
        <authorList>
            <person name="Watanabe M."/>
            <person name="Kojima H."/>
            <person name="Fukui M."/>
        </authorList>
    </citation>
    <scope>NUCLEOTIDE SEQUENCE [LARGE SCALE GENOMIC DNA]</scope>
    <source>
        <strain evidence="8">oXyS1</strain>
    </source>
</reference>
<evidence type="ECO:0000256" key="3">
    <source>
        <dbReference type="SAM" id="MobiDB-lite"/>
    </source>
</evidence>
<dbReference type="Gene3D" id="2.130.10.10">
    <property type="entry name" value="YVTN repeat-like/Quinoprotein amine dehydrogenase"/>
    <property type="match status" value="3"/>
</dbReference>
<feature type="compositionally biased region" description="Pro residues" evidence="3">
    <location>
        <begin position="176"/>
        <end position="185"/>
    </location>
</feature>
<feature type="transmembrane region" description="Helical" evidence="4">
    <location>
        <begin position="1280"/>
        <end position="1300"/>
    </location>
</feature>
<dbReference type="InterPro" id="IPR015943">
    <property type="entry name" value="WD40/YVTN_repeat-like_dom_sf"/>
</dbReference>
<evidence type="ECO:0008006" key="9">
    <source>
        <dbReference type="Google" id="ProtNLM"/>
    </source>
</evidence>
<dbReference type="Proteomes" id="UP000422108">
    <property type="component" value="Chromosome"/>
</dbReference>
<accession>A0A5K8AB14</accession>
<feature type="region of interest" description="Disordered" evidence="3">
    <location>
        <begin position="144"/>
        <end position="188"/>
    </location>
</feature>
<dbReference type="SUPFAM" id="SSF52540">
    <property type="entry name" value="P-loop containing nucleoside triphosphate hydrolases"/>
    <property type="match status" value="1"/>
</dbReference>
<feature type="domain" description="Photosynthesis system II assembly factor Ycf48/Hcf136-like" evidence="6">
    <location>
        <begin position="603"/>
        <end position="675"/>
    </location>
</feature>
<dbReference type="PANTHER" id="PTHR47199">
    <property type="entry name" value="PHOTOSYSTEM II STABILITY/ASSEMBLY FACTOR HCF136, CHLOROPLASTIC"/>
    <property type="match status" value="1"/>
</dbReference>
<feature type="domain" description="Photosynthesis system II assembly factor Ycf48/Hcf136-like" evidence="6">
    <location>
        <begin position="273"/>
        <end position="347"/>
    </location>
</feature>
<feature type="region of interest" description="Disordered" evidence="3">
    <location>
        <begin position="1233"/>
        <end position="1272"/>
    </location>
</feature>
<keyword evidence="4" id="KW-1133">Transmembrane helix</keyword>
<dbReference type="InterPro" id="IPR027417">
    <property type="entry name" value="P-loop_NTPase"/>
</dbReference>
<dbReference type="Pfam" id="PF14870">
    <property type="entry name" value="PSII_BNR"/>
    <property type="match status" value="4"/>
</dbReference>
<dbReference type="RefSeq" id="WP_155310868.1">
    <property type="nucleotide sequence ID" value="NZ_AP021879.1"/>
</dbReference>
<keyword evidence="1" id="KW-0602">Photosynthesis</keyword>
<feature type="transmembrane region" description="Helical" evidence="4">
    <location>
        <begin position="878"/>
        <end position="902"/>
    </location>
</feature>
<name>A0A5K8AB14_9BACT</name>
<keyword evidence="4" id="KW-0812">Transmembrane</keyword>
<evidence type="ECO:0000259" key="5">
    <source>
        <dbReference type="Pfam" id="PF07693"/>
    </source>
</evidence>
<dbReference type="GO" id="GO:0009523">
    <property type="term" value="C:photosystem II"/>
    <property type="evidence" value="ECO:0007669"/>
    <property type="project" value="UniProtKB-KW"/>
</dbReference>
<feature type="domain" description="Photosynthesis system II assembly factor Ycf48/Hcf136-like" evidence="6">
    <location>
        <begin position="398"/>
        <end position="470"/>
    </location>
</feature>
<gene>
    <name evidence="7" type="ORF">DSCOOX_29010</name>
</gene>
<dbReference type="Pfam" id="PF07693">
    <property type="entry name" value="KAP_NTPase"/>
    <property type="match status" value="1"/>
</dbReference>
<feature type="transmembrane region" description="Helical" evidence="4">
    <location>
        <begin position="726"/>
        <end position="743"/>
    </location>
</feature>
<evidence type="ECO:0000256" key="4">
    <source>
        <dbReference type="SAM" id="Phobius"/>
    </source>
</evidence>
<dbReference type="EMBL" id="AP021879">
    <property type="protein sequence ID" value="BBO89721.1"/>
    <property type="molecule type" value="Genomic_DNA"/>
</dbReference>
<dbReference type="GO" id="GO:0015979">
    <property type="term" value="P:photosynthesis"/>
    <property type="evidence" value="ECO:0007669"/>
    <property type="project" value="UniProtKB-KW"/>
</dbReference>
<dbReference type="SUPFAM" id="SSF110296">
    <property type="entry name" value="Oligoxyloglucan reducing end-specific cellobiohydrolase"/>
    <property type="match status" value="3"/>
</dbReference>
<evidence type="ECO:0000259" key="6">
    <source>
        <dbReference type="Pfam" id="PF14870"/>
    </source>
</evidence>
<feature type="domain" description="Photosynthesis system II assembly factor Ycf48/Hcf136-like" evidence="6">
    <location>
        <begin position="520"/>
        <end position="595"/>
    </location>
</feature>